<dbReference type="KEGG" id="dbk:DGMP_11410"/>
<feature type="domain" description="Glycosyl transferase family 1" evidence="1">
    <location>
        <begin position="133"/>
        <end position="279"/>
    </location>
</feature>
<dbReference type="Pfam" id="PF00534">
    <property type="entry name" value="Glycos_transf_1"/>
    <property type="match status" value="1"/>
</dbReference>
<dbReference type="GO" id="GO:0016758">
    <property type="term" value="F:hexosyltransferase activity"/>
    <property type="evidence" value="ECO:0007669"/>
    <property type="project" value="TreeGrafter"/>
</dbReference>
<evidence type="ECO:0000259" key="2">
    <source>
        <dbReference type="Pfam" id="PF13579"/>
    </source>
</evidence>
<accession>A0A8D5FFN1</accession>
<dbReference type="EMBL" id="AP024086">
    <property type="protein sequence ID" value="BCL60448.1"/>
    <property type="molecule type" value="Genomic_DNA"/>
</dbReference>
<protein>
    <submittedName>
        <fullName evidence="3">Poly(Glycerol-phosphate) alpha-glucosyltransferase</fullName>
    </submittedName>
</protein>
<organism evidence="3 4">
    <name type="scientific">Desulfomarina profundi</name>
    <dbReference type="NCBI Taxonomy" id="2772557"/>
    <lineage>
        <taxon>Bacteria</taxon>
        <taxon>Pseudomonadati</taxon>
        <taxon>Thermodesulfobacteriota</taxon>
        <taxon>Desulfobulbia</taxon>
        <taxon>Desulfobulbales</taxon>
        <taxon>Desulfobulbaceae</taxon>
        <taxon>Desulfomarina</taxon>
    </lineage>
</organism>
<proteinExistence type="predicted"/>
<evidence type="ECO:0000313" key="3">
    <source>
        <dbReference type="EMBL" id="BCL60448.1"/>
    </source>
</evidence>
<dbReference type="Pfam" id="PF13579">
    <property type="entry name" value="Glyco_trans_4_4"/>
    <property type="match status" value="1"/>
</dbReference>
<reference evidence="3" key="1">
    <citation type="submission" date="2020-09" db="EMBL/GenBank/DDBJ databases">
        <title>Desulfogranum mesoprofundum gen. nov., sp. nov., a novel mesophilic, sulfate-reducing chemolithoautotroph isolated from a deep-sea hydrothermal vent chimney in the Suiyo Seamount.</title>
        <authorList>
            <person name="Hashimoto Y."/>
            <person name="Nakagawa S."/>
        </authorList>
    </citation>
    <scope>NUCLEOTIDE SEQUENCE</scope>
    <source>
        <strain evidence="3">KT2</strain>
    </source>
</reference>
<keyword evidence="4" id="KW-1185">Reference proteome</keyword>
<gene>
    <name evidence="3" type="ORF">DGMP_11410</name>
</gene>
<evidence type="ECO:0000259" key="1">
    <source>
        <dbReference type="Pfam" id="PF00534"/>
    </source>
</evidence>
<dbReference type="InterPro" id="IPR050194">
    <property type="entry name" value="Glycosyltransferase_grp1"/>
</dbReference>
<dbReference type="PANTHER" id="PTHR45947">
    <property type="entry name" value="SULFOQUINOVOSYL TRANSFERASE SQD2"/>
    <property type="match status" value="1"/>
</dbReference>
<dbReference type="PANTHER" id="PTHR45947:SF3">
    <property type="entry name" value="SULFOQUINOVOSYL TRANSFERASE SQD2"/>
    <property type="match status" value="1"/>
</dbReference>
<evidence type="ECO:0000313" key="4">
    <source>
        <dbReference type="Proteomes" id="UP000826725"/>
    </source>
</evidence>
<feature type="domain" description="Glycosyltransferase subfamily 4-like N-terminal" evidence="2">
    <location>
        <begin position="4"/>
        <end position="115"/>
    </location>
</feature>
<dbReference type="InterPro" id="IPR028098">
    <property type="entry name" value="Glyco_trans_4-like_N"/>
</dbReference>
<dbReference type="InterPro" id="IPR001296">
    <property type="entry name" value="Glyco_trans_1"/>
</dbReference>
<sequence length="334" mass="37407">MGRRGPASFSYAPELKKTLQAANLDIIHTHGLWMYPSVAATRWSNDSGRPFVISPRGMLDPWAIRNSRWKKRVAGLLYEHAHLRNAACLHALCHSEYEAIRGYGLTNPVAIIPNGVNLPKCSSTRLAAPDWRSDLPPNGKILLYLGRIHPKKGLVNLLHAWKDIQGKNYTAQKQWHLVIAGWDQHSHEKQLKKLATDLNINKYIHFVGPLFDERKTTAMANADAFILPSYSEGLPMAVLEAWSHALPVIMTPQCNLPEGFSAGAAVKTHPDPSSISQSLVELFITHEDDLQIMGSRGFKLVKEKFMWPGVASQMLEVYDWVLGHTTRPSCVKLD</sequence>
<dbReference type="AlphaFoldDB" id="A0A8D5FFN1"/>
<dbReference type="Proteomes" id="UP000826725">
    <property type="component" value="Chromosome"/>
</dbReference>
<name>A0A8D5FFN1_9BACT</name>